<comment type="caution">
    <text evidence="2">The sequence shown here is derived from an EMBL/GenBank/DDBJ whole genome shotgun (WGS) entry which is preliminary data.</text>
</comment>
<evidence type="ECO:0000313" key="2">
    <source>
        <dbReference type="EMBL" id="OBZ72855.1"/>
    </source>
</evidence>
<dbReference type="EMBL" id="LUGG01000007">
    <property type="protein sequence ID" value="OBZ72855.1"/>
    <property type="molecule type" value="Genomic_DNA"/>
</dbReference>
<name>A0A1C7M7G9_GRIFR</name>
<evidence type="ECO:0000313" key="3">
    <source>
        <dbReference type="Proteomes" id="UP000092993"/>
    </source>
</evidence>
<dbReference type="Proteomes" id="UP000092993">
    <property type="component" value="Unassembled WGS sequence"/>
</dbReference>
<dbReference type="InterPro" id="IPR046700">
    <property type="entry name" value="DUF6570"/>
</dbReference>
<dbReference type="AlphaFoldDB" id="A0A1C7M7G9"/>
<dbReference type="Pfam" id="PF20209">
    <property type="entry name" value="DUF6570"/>
    <property type="match status" value="1"/>
</dbReference>
<reference evidence="2 3" key="1">
    <citation type="submission" date="2016-03" db="EMBL/GenBank/DDBJ databases">
        <title>Whole genome sequencing of Grifola frondosa 9006-11.</title>
        <authorList>
            <person name="Min B."/>
            <person name="Park H."/>
            <person name="Kim J.-G."/>
            <person name="Cho H."/>
            <person name="Oh Y.-L."/>
            <person name="Kong W.-S."/>
            <person name="Choi I.-G."/>
        </authorList>
    </citation>
    <scope>NUCLEOTIDE SEQUENCE [LARGE SCALE GENOMIC DNA]</scope>
    <source>
        <strain evidence="2 3">9006-11</strain>
    </source>
</reference>
<evidence type="ECO:0000259" key="1">
    <source>
        <dbReference type="Pfam" id="PF20209"/>
    </source>
</evidence>
<gene>
    <name evidence="2" type="ORF">A0H81_07000</name>
</gene>
<proteinExistence type="predicted"/>
<sequence length="237" mass="26823">MEEGQRWCSGCRHQVTQDACQDTNGTLHATCQACRARHQARELAQVAAAQQNADHNIEHEDVPENDQPEGIQSVEIDEFDHILGDGAEYMNIDAPEENALNAMEEVLLASFREKLAALVLQACNICHEQGFDLNVRDDLCSRCKSDKGDLVRKFSPENNMSPVLEHPVCLRNLTDMEEMLISWVLPMMQVRYMRGRQLCYKEHKSIFSSGYRRVFLGCQKKLNVSSSITKTQGLHSA</sequence>
<feature type="domain" description="DUF6570" evidence="1">
    <location>
        <begin position="150"/>
        <end position="206"/>
    </location>
</feature>
<keyword evidence="3" id="KW-1185">Reference proteome</keyword>
<dbReference type="OrthoDB" id="432234at2759"/>
<accession>A0A1C7M7G9</accession>
<organism evidence="2 3">
    <name type="scientific">Grifola frondosa</name>
    <name type="common">Maitake</name>
    <name type="synonym">Polyporus frondosus</name>
    <dbReference type="NCBI Taxonomy" id="5627"/>
    <lineage>
        <taxon>Eukaryota</taxon>
        <taxon>Fungi</taxon>
        <taxon>Dikarya</taxon>
        <taxon>Basidiomycota</taxon>
        <taxon>Agaricomycotina</taxon>
        <taxon>Agaricomycetes</taxon>
        <taxon>Polyporales</taxon>
        <taxon>Grifolaceae</taxon>
        <taxon>Grifola</taxon>
    </lineage>
</organism>
<protein>
    <recommendedName>
        <fullName evidence="1">DUF6570 domain-containing protein</fullName>
    </recommendedName>
</protein>